<feature type="domain" description="LUD" evidence="1">
    <location>
        <begin position="18"/>
        <end position="205"/>
    </location>
</feature>
<dbReference type="InterPro" id="IPR024185">
    <property type="entry name" value="FTHF_cligase-like_sf"/>
</dbReference>
<dbReference type="InterPro" id="IPR009501">
    <property type="entry name" value="UCP020269"/>
</dbReference>
<evidence type="ECO:0000259" key="1">
    <source>
        <dbReference type="Pfam" id="PF02589"/>
    </source>
</evidence>
<proteinExistence type="predicted"/>
<dbReference type="Gene3D" id="3.40.50.10420">
    <property type="entry name" value="NagB/RpiA/CoA transferase-like"/>
    <property type="match status" value="1"/>
</dbReference>
<reference evidence="2" key="1">
    <citation type="submission" date="2021-01" db="EMBL/GenBank/DDBJ databases">
        <title>Description of Breznakiella homolactica.</title>
        <authorList>
            <person name="Song Y."/>
            <person name="Brune A."/>
        </authorList>
    </citation>
    <scope>NUCLEOTIDE SEQUENCE</scope>
    <source>
        <strain evidence="2">RmG30</strain>
    </source>
</reference>
<gene>
    <name evidence="2" type="ORF">JFL75_08020</name>
</gene>
<accession>A0A7T8BAM3</accession>
<dbReference type="KEGG" id="bhc:JFL75_08020"/>
<dbReference type="AlphaFoldDB" id="A0A7T8BAM3"/>
<protein>
    <submittedName>
        <fullName evidence="2">Lactate utilization protein</fullName>
    </submittedName>
</protein>
<organism evidence="2 3">
    <name type="scientific">Breznakiella homolactica</name>
    <dbReference type="NCBI Taxonomy" id="2798577"/>
    <lineage>
        <taxon>Bacteria</taxon>
        <taxon>Pseudomonadati</taxon>
        <taxon>Spirochaetota</taxon>
        <taxon>Spirochaetia</taxon>
        <taxon>Spirochaetales</taxon>
        <taxon>Breznakiellaceae</taxon>
        <taxon>Breznakiella</taxon>
    </lineage>
</organism>
<dbReference type="InterPro" id="IPR037171">
    <property type="entry name" value="NagB/RpiA_transferase-like"/>
</dbReference>
<dbReference type="PANTHER" id="PTHR36179">
    <property type="entry name" value="LUD_DOM DOMAIN-CONTAINING PROTEIN"/>
    <property type="match status" value="1"/>
</dbReference>
<dbReference type="Proteomes" id="UP000595917">
    <property type="component" value="Chromosome"/>
</dbReference>
<dbReference type="PIRSF" id="PIRSF020269">
    <property type="entry name" value="DUF1121"/>
    <property type="match status" value="1"/>
</dbReference>
<dbReference type="RefSeq" id="WP_215628154.1">
    <property type="nucleotide sequence ID" value="NZ_CP067089.2"/>
</dbReference>
<name>A0A7T8BAM3_9SPIR</name>
<sequence length="211" mass="23124">MDNQYRKWFGEKHGHTVVSALRDKGWAAYYAEDLAEAKKILFETCLPKGVSVGLGGSETLSAMDILGVLRNGEYKLYDRYDCDDHFEVCRDSLLADYFITGTNAITEAGELVSLDCSGSRVAAIAYGPRHVIVVAGVNKIVPTLEAAVTRARSIAPMNCRRNGHATPCAETGYCGDCNIPDRMCNQLLITMNAQKFPGKYSIIIVNEDVGF</sequence>
<dbReference type="InterPro" id="IPR003741">
    <property type="entry name" value="LUD_dom"/>
</dbReference>
<dbReference type="PANTHER" id="PTHR36179:SF2">
    <property type="entry name" value="LUD DOMAIN-CONTAINING PROTEIN"/>
    <property type="match status" value="1"/>
</dbReference>
<evidence type="ECO:0000313" key="3">
    <source>
        <dbReference type="Proteomes" id="UP000595917"/>
    </source>
</evidence>
<evidence type="ECO:0000313" key="2">
    <source>
        <dbReference type="EMBL" id="QQO10849.1"/>
    </source>
</evidence>
<dbReference type="Pfam" id="PF02589">
    <property type="entry name" value="LUD_dom"/>
    <property type="match status" value="1"/>
</dbReference>
<dbReference type="EMBL" id="CP067089">
    <property type="protein sequence ID" value="QQO10849.1"/>
    <property type="molecule type" value="Genomic_DNA"/>
</dbReference>
<keyword evidence="3" id="KW-1185">Reference proteome</keyword>
<dbReference type="SUPFAM" id="SSF100950">
    <property type="entry name" value="NagB/RpiA/CoA transferase-like"/>
    <property type="match status" value="1"/>
</dbReference>